<evidence type="ECO:0000256" key="1">
    <source>
        <dbReference type="SAM" id="Phobius"/>
    </source>
</evidence>
<feature type="transmembrane region" description="Helical" evidence="1">
    <location>
        <begin position="83"/>
        <end position="103"/>
    </location>
</feature>
<keyword evidence="1" id="KW-0472">Membrane</keyword>
<name>G7I919_MEDTR</name>
<reference evidence="2 4" key="2">
    <citation type="journal article" date="2014" name="BMC Genomics">
        <title>An improved genome release (version Mt4.0) for the model legume Medicago truncatula.</title>
        <authorList>
            <person name="Tang H."/>
            <person name="Krishnakumar V."/>
            <person name="Bidwell S."/>
            <person name="Rosen B."/>
            <person name="Chan A."/>
            <person name="Zhou S."/>
            <person name="Gentzbittel L."/>
            <person name="Childs K.L."/>
            <person name="Yandell M."/>
            <person name="Gundlach H."/>
            <person name="Mayer K.F."/>
            <person name="Schwartz D.C."/>
            <person name="Town C.D."/>
        </authorList>
    </citation>
    <scope>GENOME REANNOTATION</scope>
    <source>
        <strain evidence="3 4">cv. Jemalong A17</strain>
    </source>
</reference>
<evidence type="ECO:0000313" key="2">
    <source>
        <dbReference type="EMBL" id="AES59189.1"/>
    </source>
</evidence>
<keyword evidence="4" id="KW-1185">Reference proteome</keyword>
<feature type="transmembrane region" description="Helical" evidence="1">
    <location>
        <begin position="53"/>
        <end position="71"/>
    </location>
</feature>
<dbReference type="Proteomes" id="UP000002051">
    <property type="component" value="Unassembled WGS sequence"/>
</dbReference>
<proteinExistence type="predicted"/>
<evidence type="ECO:0000313" key="3">
    <source>
        <dbReference type="EnsemblPlants" id="AES59189"/>
    </source>
</evidence>
<dbReference type="EMBL" id="CM001217">
    <property type="protein sequence ID" value="AES59189.1"/>
    <property type="molecule type" value="Genomic_DNA"/>
</dbReference>
<dbReference type="HOGENOM" id="CLU_152244_0_0_1"/>
<dbReference type="EnsemblPlants" id="AES59189">
    <property type="protein sequence ID" value="AES59189"/>
    <property type="gene ID" value="MTR_1g015490"/>
</dbReference>
<evidence type="ECO:0000313" key="4">
    <source>
        <dbReference type="Proteomes" id="UP000002051"/>
    </source>
</evidence>
<organism evidence="2 4">
    <name type="scientific">Medicago truncatula</name>
    <name type="common">Barrel medic</name>
    <name type="synonym">Medicago tribuloides</name>
    <dbReference type="NCBI Taxonomy" id="3880"/>
    <lineage>
        <taxon>Eukaryota</taxon>
        <taxon>Viridiplantae</taxon>
        <taxon>Streptophyta</taxon>
        <taxon>Embryophyta</taxon>
        <taxon>Tracheophyta</taxon>
        <taxon>Spermatophyta</taxon>
        <taxon>Magnoliopsida</taxon>
        <taxon>eudicotyledons</taxon>
        <taxon>Gunneridae</taxon>
        <taxon>Pentapetalae</taxon>
        <taxon>rosids</taxon>
        <taxon>fabids</taxon>
        <taxon>Fabales</taxon>
        <taxon>Fabaceae</taxon>
        <taxon>Papilionoideae</taxon>
        <taxon>50 kb inversion clade</taxon>
        <taxon>NPAAA clade</taxon>
        <taxon>Hologalegina</taxon>
        <taxon>IRL clade</taxon>
        <taxon>Trifolieae</taxon>
        <taxon>Medicago</taxon>
    </lineage>
</organism>
<reference evidence="2 4" key="1">
    <citation type="journal article" date="2011" name="Nature">
        <title>The Medicago genome provides insight into the evolution of rhizobial symbioses.</title>
        <authorList>
            <person name="Young N.D."/>
            <person name="Debelle F."/>
            <person name="Oldroyd G.E."/>
            <person name="Geurts R."/>
            <person name="Cannon S.B."/>
            <person name="Udvardi M.K."/>
            <person name="Benedito V.A."/>
            <person name="Mayer K.F."/>
            <person name="Gouzy J."/>
            <person name="Schoof H."/>
            <person name="Van de Peer Y."/>
            <person name="Proost S."/>
            <person name="Cook D.R."/>
            <person name="Meyers B.C."/>
            <person name="Spannagl M."/>
            <person name="Cheung F."/>
            <person name="De Mita S."/>
            <person name="Krishnakumar V."/>
            <person name="Gundlach H."/>
            <person name="Zhou S."/>
            <person name="Mudge J."/>
            <person name="Bharti A.K."/>
            <person name="Murray J.D."/>
            <person name="Naoumkina M.A."/>
            <person name="Rosen B."/>
            <person name="Silverstein K.A."/>
            <person name="Tang H."/>
            <person name="Rombauts S."/>
            <person name="Zhao P.X."/>
            <person name="Zhou P."/>
            <person name="Barbe V."/>
            <person name="Bardou P."/>
            <person name="Bechner M."/>
            <person name="Bellec A."/>
            <person name="Berger A."/>
            <person name="Berges H."/>
            <person name="Bidwell S."/>
            <person name="Bisseling T."/>
            <person name="Choisne N."/>
            <person name="Couloux A."/>
            <person name="Denny R."/>
            <person name="Deshpande S."/>
            <person name="Dai X."/>
            <person name="Doyle J.J."/>
            <person name="Dudez A.M."/>
            <person name="Farmer A.D."/>
            <person name="Fouteau S."/>
            <person name="Franken C."/>
            <person name="Gibelin C."/>
            <person name="Gish J."/>
            <person name="Goldstein S."/>
            <person name="Gonzalez A.J."/>
            <person name="Green P.J."/>
            <person name="Hallab A."/>
            <person name="Hartog M."/>
            <person name="Hua A."/>
            <person name="Humphray S.J."/>
            <person name="Jeong D.H."/>
            <person name="Jing Y."/>
            <person name="Jocker A."/>
            <person name="Kenton S.M."/>
            <person name="Kim D.J."/>
            <person name="Klee K."/>
            <person name="Lai H."/>
            <person name="Lang C."/>
            <person name="Lin S."/>
            <person name="Macmil S.L."/>
            <person name="Magdelenat G."/>
            <person name="Matthews L."/>
            <person name="McCorrison J."/>
            <person name="Monaghan E.L."/>
            <person name="Mun J.H."/>
            <person name="Najar F.Z."/>
            <person name="Nicholson C."/>
            <person name="Noirot C."/>
            <person name="O'Bleness M."/>
            <person name="Paule C.R."/>
            <person name="Poulain J."/>
            <person name="Prion F."/>
            <person name="Qin B."/>
            <person name="Qu C."/>
            <person name="Retzel E.F."/>
            <person name="Riddle C."/>
            <person name="Sallet E."/>
            <person name="Samain S."/>
            <person name="Samson N."/>
            <person name="Sanders I."/>
            <person name="Saurat O."/>
            <person name="Scarpelli C."/>
            <person name="Schiex T."/>
            <person name="Segurens B."/>
            <person name="Severin A.J."/>
            <person name="Sherrier D.J."/>
            <person name="Shi R."/>
            <person name="Sims S."/>
            <person name="Singer S.R."/>
            <person name="Sinharoy S."/>
            <person name="Sterck L."/>
            <person name="Viollet A."/>
            <person name="Wang B.B."/>
            <person name="Wang K."/>
            <person name="Wang M."/>
            <person name="Wang X."/>
            <person name="Warfsmann J."/>
            <person name="Weissenbach J."/>
            <person name="White D.D."/>
            <person name="White J.D."/>
            <person name="Wiley G.B."/>
            <person name="Wincker P."/>
            <person name="Xing Y."/>
            <person name="Yang L."/>
            <person name="Yao Z."/>
            <person name="Ying F."/>
            <person name="Zhai J."/>
            <person name="Zhou L."/>
            <person name="Zuber A."/>
            <person name="Denarie J."/>
            <person name="Dixon R.A."/>
            <person name="May G.D."/>
            <person name="Schwartz D.C."/>
            <person name="Rogers J."/>
            <person name="Quetier F."/>
            <person name="Town C.D."/>
            <person name="Roe B.A."/>
        </authorList>
    </citation>
    <scope>NUCLEOTIDE SEQUENCE [LARGE SCALE GENOMIC DNA]</scope>
    <source>
        <strain evidence="2">A17</strain>
        <strain evidence="3 4">cv. Jemalong A17</strain>
    </source>
</reference>
<dbReference type="PANTHER" id="PTHR35758">
    <property type="entry name" value="TRANSMEMBRANE PROTEIN"/>
    <property type="match status" value="1"/>
</dbReference>
<keyword evidence="1 2" id="KW-0812">Transmembrane</keyword>
<keyword evidence="1" id="KW-1133">Transmembrane helix</keyword>
<sequence length="104" mass="12000">MELEANRRGSKFSSFERVAAISLVVLAVASPLYIDHRSESELEDDEQPISVTLWLPMLLFVLVLVISLSAFLDKSFTRFDRNWIHRVGVLLVVLFSFLFFSFLF</sequence>
<dbReference type="AlphaFoldDB" id="G7I919"/>
<reference evidence="3" key="3">
    <citation type="submission" date="2015-04" db="UniProtKB">
        <authorList>
            <consortium name="EnsemblPlants"/>
        </authorList>
    </citation>
    <scope>IDENTIFICATION</scope>
    <source>
        <strain evidence="3">cv. Jemalong A17</strain>
    </source>
</reference>
<dbReference type="PaxDb" id="3880-AES59189"/>
<dbReference type="PANTHER" id="PTHR35758:SF2">
    <property type="entry name" value="TRANSMEMBRANE PROTEIN"/>
    <property type="match status" value="1"/>
</dbReference>
<feature type="transmembrane region" description="Helical" evidence="1">
    <location>
        <begin position="12"/>
        <end position="33"/>
    </location>
</feature>
<gene>
    <name evidence="2" type="ordered locus">MTR_1g015490</name>
</gene>
<dbReference type="OMA" id="CETFRVC"/>
<accession>G7I919</accession>
<dbReference type="STRING" id="3880.G7I919"/>
<protein>
    <submittedName>
        <fullName evidence="2">Transmembrane protein, putative</fullName>
    </submittedName>
</protein>